<accession>A0A1G6S4T0</accession>
<comment type="similarity">
    <text evidence="1">Belongs to the Skp family.</text>
</comment>
<dbReference type="OrthoDB" id="5294628at2"/>
<sequence length="190" mass="21265">MPRHPRALRPPVTTGAGRAWLGALALGALLLGGPDIASTQDAAPTRIAYVDMKRLIDDSPQVREARARLQREFDASVALLREDERRLAGLDQRLQAANGDEATRLRAEADPLRRSVERTRERLRNELETRSEQEVQRAWPVLNEAIANYARDNGLDLVISSGALYVSGRVDITDRVLDLLERERAVDERP</sequence>
<keyword evidence="2" id="KW-0732">Signal</keyword>
<evidence type="ECO:0000256" key="1">
    <source>
        <dbReference type="ARBA" id="ARBA00009091"/>
    </source>
</evidence>
<dbReference type="STRING" id="265719.SAMN04488509_101308"/>
<dbReference type="Proteomes" id="UP000199603">
    <property type="component" value="Unassembled WGS sequence"/>
</dbReference>
<dbReference type="AlphaFoldDB" id="A0A1G6S4T0"/>
<dbReference type="Pfam" id="PF03938">
    <property type="entry name" value="OmpH"/>
    <property type="match status" value="1"/>
</dbReference>
<dbReference type="PANTHER" id="PTHR35089:SF1">
    <property type="entry name" value="CHAPERONE PROTEIN SKP"/>
    <property type="match status" value="1"/>
</dbReference>
<dbReference type="PANTHER" id="PTHR35089">
    <property type="entry name" value="CHAPERONE PROTEIN SKP"/>
    <property type="match status" value="1"/>
</dbReference>
<protein>
    <submittedName>
        <fullName evidence="4">Periplasmic chaperone for outer membrane proteins Skp</fullName>
    </submittedName>
</protein>
<dbReference type="GO" id="GO:0005829">
    <property type="term" value="C:cytosol"/>
    <property type="evidence" value="ECO:0007669"/>
    <property type="project" value="TreeGrafter"/>
</dbReference>
<dbReference type="SMART" id="SM00935">
    <property type="entry name" value="OmpH"/>
    <property type="match status" value="1"/>
</dbReference>
<keyword evidence="3" id="KW-0175">Coiled coil</keyword>
<evidence type="ECO:0000256" key="2">
    <source>
        <dbReference type="ARBA" id="ARBA00022729"/>
    </source>
</evidence>
<dbReference type="InterPro" id="IPR005632">
    <property type="entry name" value="Chaperone_Skp"/>
</dbReference>
<reference evidence="4 5" key="1">
    <citation type="submission" date="2016-10" db="EMBL/GenBank/DDBJ databases">
        <authorList>
            <person name="de Groot N.N."/>
        </authorList>
    </citation>
    <scope>NUCLEOTIDE SEQUENCE [LARGE SCALE GENOMIC DNA]</scope>
    <source>
        <strain evidence="4 5">DSM 16957</strain>
    </source>
</reference>
<gene>
    <name evidence="4" type="ORF">SAMN04488509_101308</name>
</gene>
<evidence type="ECO:0000313" key="4">
    <source>
        <dbReference type="EMBL" id="SDD11910.1"/>
    </source>
</evidence>
<keyword evidence="5" id="KW-1185">Reference proteome</keyword>
<dbReference type="InterPro" id="IPR024930">
    <property type="entry name" value="Skp_dom_sf"/>
</dbReference>
<dbReference type="RefSeq" id="WP_091237988.1">
    <property type="nucleotide sequence ID" value="NZ_FNAG01000001.1"/>
</dbReference>
<organism evidence="4 5">
    <name type="scientific">Aquimonas voraii</name>
    <dbReference type="NCBI Taxonomy" id="265719"/>
    <lineage>
        <taxon>Bacteria</taxon>
        <taxon>Pseudomonadati</taxon>
        <taxon>Pseudomonadota</taxon>
        <taxon>Gammaproteobacteria</taxon>
        <taxon>Lysobacterales</taxon>
        <taxon>Lysobacteraceae</taxon>
        <taxon>Aquimonas</taxon>
    </lineage>
</organism>
<dbReference type="Gene3D" id="3.30.910.20">
    <property type="entry name" value="Skp domain"/>
    <property type="match status" value="1"/>
</dbReference>
<dbReference type="GO" id="GO:0050821">
    <property type="term" value="P:protein stabilization"/>
    <property type="evidence" value="ECO:0007669"/>
    <property type="project" value="TreeGrafter"/>
</dbReference>
<dbReference type="SUPFAM" id="SSF111384">
    <property type="entry name" value="OmpH-like"/>
    <property type="match status" value="1"/>
</dbReference>
<dbReference type="EMBL" id="FNAG01000001">
    <property type="protein sequence ID" value="SDD11910.1"/>
    <property type="molecule type" value="Genomic_DNA"/>
</dbReference>
<evidence type="ECO:0000313" key="5">
    <source>
        <dbReference type="Proteomes" id="UP000199603"/>
    </source>
</evidence>
<proteinExistence type="inferred from homology"/>
<name>A0A1G6S4T0_9GAMM</name>
<evidence type="ECO:0000256" key="3">
    <source>
        <dbReference type="SAM" id="Coils"/>
    </source>
</evidence>
<dbReference type="GO" id="GO:0051082">
    <property type="term" value="F:unfolded protein binding"/>
    <property type="evidence" value="ECO:0007669"/>
    <property type="project" value="InterPro"/>
</dbReference>
<feature type="coiled-coil region" evidence="3">
    <location>
        <begin position="80"/>
        <end position="136"/>
    </location>
</feature>